<keyword evidence="3 4" id="KW-0456">Lyase</keyword>
<dbReference type="Pfam" id="PF10415">
    <property type="entry name" value="FumaraseC_C"/>
    <property type="match status" value="1"/>
</dbReference>
<dbReference type="Gene3D" id="1.10.40.30">
    <property type="entry name" value="Fumarase/aspartase (C-terminal domain)"/>
    <property type="match status" value="1"/>
</dbReference>
<comment type="subunit">
    <text evidence="4">Homotetramer.</text>
</comment>
<dbReference type="KEGG" id="azz:DEW08_13560"/>
<comment type="catalytic activity">
    <reaction evidence="4">
        <text>(S)-malate = fumarate + H2O</text>
        <dbReference type="Rhea" id="RHEA:12460"/>
        <dbReference type="ChEBI" id="CHEBI:15377"/>
        <dbReference type="ChEBI" id="CHEBI:15589"/>
        <dbReference type="ChEBI" id="CHEBI:29806"/>
        <dbReference type="EC" id="4.2.1.2"/>
    </reaction>
</comment>
<feature type="active site" description="Proton donor/acceptor" evidence="4">
    <location>
        <position position="188"/>
    </location>
</feature>
<comment type="subcellular location">
    <subcellularLocation>
        <location evidence="4">Cytoplasm</location>
    </subcellularLocation>
</comment>
<keyword evidence="8" id="KW-1185">Reference proteome</keyword>
<dbReference type="FunFam" id="1.10.40.30:FF:000002">
    <property type="entry name" value="Fumarate hydratase class II"/>
    <property type="match status" value="1"/>
</dbReference>
<name>A0A2S2CU55_9PROT</name>
<feature type="site" description="Important for catalytic activity" evidence="4">
    <location>
        <position position="331"/>
    </location>
</feature>
<dbReference type="InterPro" id="IPR020557">
    <property type="entry name" value="Fumarate_lyase_CS"/>
</dbReference>
<dbReference type="AlphaFoldDB" id="A0A2S2CU55"/>
<sequence length="462" mass="49043">MSGMRTETDSFGPIEVPADRYWGAQTQRSLRNFRIGGERMPGPLVRALGIQKRAAARANMRLGALDGTLGDAIVSAAEEVIDGRLSDHFPLVVWQTGSGTQTNMNANEVIANRAIELLGGTLGSKTPVHPNDHVNMGQSSNDSFPTAMHIAAAEQIEQALIPALKHLHAALDAKARDFADIVKIGRTHLQDATPLTLGQEFSGYAAQIAYGIERTRGALPQLYRLAQGGTAVGTGLNARPGFAGAFAEEVAAFTGLPFVTAENKFEALATHDSLVDAHGHLNTLAVSLMKIANDLRLLGSGPRCGIGEIALPENEPGSSIMPGKVNPTQSEAMTMVCAQVMGNHTTVTVAGATGHFELNVFKPVIAFNVLQSIRLLADAAVSFTDNCVAGIEPNRERIGQLLSESLMLVTALNPHIGYDNAAKIAKKAHRDGTTLKEAGVALGLLTAEQFDQWVRPEAMIGR</sequence>
<dbReference type="NCBIfam" id="NF008909">
    <property type="entry name" value="PRK12273.1"/>
    <property type="match status" value="1"/>
</dbReference>
<dbReference type="InterPro" id="IPR022761">
    <property type="entry name" value="Fumarate_lyase_N"/>
</dbReference>
<dbReference type="InterPro" id="IPR008948">
    <property type="entry name" value="L-Aspartase-like"/>
</dbReference>
<feature type="binding site" evidence="4">
    <location>
        <begin position="324"/>
        <end position="326"/>
    </location>
    <ligand>
        <name>substrate</name>
    </ligand>
</feature>
<dbReference type="Gene3D" id="1.20.200.10">
    <property type="entry name" value="Fumarase/aspartase (Central domain)"/>
    <property type="match status" value="1"/>
</dbReference>
<organism evidence="7 8">
    <name type="scientific">Azospirillum thermophilum</name>
    <dbReference type="NCBI Taxonomy" id="2202148"/>
    <lineage>
        <taxon>Bacteria</taxon>
        <taxon>Pseudomonadati</taxon>
        <taxon>Pseudomonadota</taxon>
        <taxon>Alphaproteobacteria</taxon>
        <taxon>Rhodospirillales</taxon>
        <taxon>Azospirillaceae</taxon>
        <taxon>Azospirillum</taxon>
    </lineage>
</organism>
<dbReference type="PRINTS" id="PR00145">
    <property type="entry name" value="ARGSUCLYASE"/>
</dbReference>
<feature type="binding site" evidence="4">
    <location>
        <position position="319"/>
    </location>
    <ligand>
        <name>substrate</name>
    </ligand>
</feature>
<gene>
    <name evidence="4 7" type="primary">fumC</name>
    <name evidence="7" type="ORF">DEW08_13560</name>
</gene>
<evidence type="ECO:0000256" key="1">
    <source>
        <dbReference type="ARBA" id="ARBA00009084"/>
    </source>
</evidence>
<feature type="active site" evidence="4">
    <location>
        <position position="318"/>
    </location>
</feature>
<dbReference type="InterPro" id="IPR005677">
    <property type="entry name" value="Fum_hydII"/>
</dbReference>
<evidence type="ECO:0000313" key="8">
    <source>
        <dbReference type="Proteomes" id="UP000245629"/>
    </source>
</evidence>
<dbReference type="InterPro" id="IPR000362">
    <property type="entry name" value="Fumarate_lyase_fam"/>
</dbReference>
<comment type="similarity">
    <text evidence="1 4">Belongs to the class-II fumarase/aspartase family. Fumarase subfamily.</text>
</comment>
<dbReference type="GO" id="GO:0006108">
    <property type="term" value="P:malate metabolic process"/>
    <property type="evidence" value="ECO:0007669"/>
    <property type="project" value="TreeGrafter"/>
</dbReference>
<dbReference type="PROSITE" id="PS00163">
    <property type="entry name" value="FUMARATE_LYASES"/>
    <property type="match status" value="1"/>
</dbReference>
<feature type="domain" description="Fumarase C C-terminal" evidence="6">
    <location>
        <begin position="408"/>
        <end position="460"/>
    </location>
</feature>
<comment type="miscellaneous">
    <text evidence="4">There are 2 substrate-binding sites: the catalytic A site, and the non-catalytic B site that may play a role in the transfer of substrate or product between the active site and the solvent. Alternatively, the B site may bind allosteric effectors.</text>
</comment>
<dbReference type="GO" id="GO:0004333">
    <property type="term" value="F:fumarate hydratase activity"/>
    <property type="evidence" value="ECO:0007669"/>
    <property type="project" value="UniProtKB-UniRule"/>
</dbReference>
<dbReference type="CDD" id="cd01362">
    <property type="entry name" value="Fumarase_classII"/>
    <property type="match status" value="1"/>
</dbReference>
<dbReference type="SUPFAM" id="SSF48557">
    <property type="entry name" value="L-aspartase-like"/>
    <property type="match status" value="1"/>
</dbReference>
<evidence type="ECO:0000256" key="3">
    <source>
        <dbReference type="ARBA" id="ARBA00023239"/>
    </source>
</evidence>
<dbReference type="UniPathway" id="UPA00223">
    <property type="reaction ID" value="UER01007"/>
</dbReference>
<dbReference type="InterPro" id="IPR024083">
    <property type="entry name" value="Fumarase/histidase_N"/>
</dbReference>
<dbReference type="Gene3D" id="1.10.275.10">
    <property type="entry name" value="Fumarase/aspartase (N-terminal domain)"/>
    <property type="match status" value="1"/>
</dbReference>
<comment type="function">
    <text evidence="4">Involved in the TCA cycle. Catalyzes the stereospecific interconversion of fumarate to L-malate.</text>
</comment>
<accession>A0A2S2CU55</accession>
<comment type="pathway">
    <text evidence="4">Carbohydrate metabolism; tricarboxylic acid cycle; (S)-malate from fumarate: step 1/1.</text>
</comment>
<protein>
    <recommendedName>
        <fullName evidence="4">Fumarate hydratase class II</fullName>
        <shortName evidence="4">Fumarase C</shortName>
        <ecNumber evidence="4">4.2.1.2</ecNumber>
    </recommendedName>
    <alternativeName>
        <fullName evidence="4">Aerobic fumarase</fullName>
    </alternativeName>
    <alternativeName>
        <fullName evidence="4">Iron-independent fumarase</fullName>
    </alternativeName>
</protein>
<dbReference type="PANTHER" id="PTHR11444">
    <property type="entry name" value="ASPARTATEAMMONIA/ARGININOSUCCINATE/ADENYLOSUCCINATE LYASE"/>
    <property type="match status" value="1"/>
</dbReference>
<feature type="binding site" evidence="4">
    <location>
        <begin position="139"/>
        <end position="141"/>
    </location>
    <ligand>
        <name>substrate</name>
    </ligand>
</feature>
<evidence type="ECO:0000313" key="7">
    <source>
        <dbReference type="EMBL" id="AWK88018.1"/>
    </source>
</evidence>
<proteinExistence type="inferred from homology"/>
<reference evidence="8" key="1">
    <citation type="submission" date="2018-05" db="EMBL/GenBank/DDBJ databases">
        <title>Azospirillum thermophila sp. nov., a novel isolated from hot spring.</title>
        <authorList>
            <person name="Zhao Z."/>
        </authorList>
    </citation>
    <scope>NUCLEOTIDE SEQUENCE [LARGE SCALE GENOMIC DNA]</scope>
    <source>
        <strain evidence="8">CFH 70021</strain>
    </source>
</reference>
<evidence type="ECO:0000259" key="6">
    <source>
        <dbReference type="Pfam" id="PF10415"/>
    </source>
</evidence>
<feature type="binding site" evidence="4">
    <location>
        <begin position="98"/>
        <end position="100"/>
    </location>
    <ligand>
        <name>substrate</name>
    </ligand>
</feature>
<evidence type="ECO:0000259" key="5">
    <source>
        <dbReference type="Pfam" id="PF00206"/>
    </source>
</evidence>
<dbReference type="GO" id="GO:0006106">
    <property type="term" value="P:fumarate metabolic process"/>
    <property type="evidence" value="ECO:0007669"/>
    <property type="project" value="InterPro"/>
</dbReference>
<feature type="binding site" description="in site B" evidence="4">
    <location>
        <begin position="129"/>
        <end position="132"/>
    </location>
    <ligand>
        <name>substrate</name>
    </ligand>
</feature>
<dbReference type="EMBL" id="CP029353">
    <property type="protein sequence ID" value="AWK88018.1"/>
    <property type="molecule type" value="Genomic_DNA"/>
</dbReference>
<dbReference type="InterPro" id="IPR018951">
    <property type="entry name" value="Fumarase_C_C"/>
</dbReference>
<dbReference type="GO" id="GO:0005737">
    <property type="term" value="C:cytoplasm"/>
    <property type="evidence" value="ECO:0007669"/>
    <property type="project" value="UniProtKB-SubCell"/>
</dbReference>
<dbReference type="PRINTS" id="PR00149">
    <property type="entry name" value="FUMRATELYASE"/>
</dbReference>
<dbReference type="GO" id="GO:0006099">
    <property type="term" value="P:tricarboxylic acid cycle"/>
    <property type="evidence" value="ECO:0007669"/>
    <property type="project" value="UniProtKB-UniRule"/>
</dbReference>
<evidence type="ECO:0000256" key="2">
    <source>
        <dbReference type="ARBA" id="ARBA00022532"/>
    </source>
</evidence>
<dbReference type="Pfam" id="PF00206">
    <property type="entry name" value="Lyase_1"/>
    <property type="match status" value="1"/>
</dbReference>
<feature type="binding site" evidence="4">
    <location>
        <position position="187"/>
    </location>
    <ligand>
        <name>substrate</name>
    </ligand>
</feature>
<dbReference type="OrthoDB" id="9802809at2"/>
<keyword evidence="4" id="KW-0963">Cytoplasm</keyword>
<evidence type="ECO:0000256" key="4">
    <source>
        <dbReference type="HAMAP-Rule" id="MF_00743"/>
    </source>
</evidence>
<dbReference type="FunFam" id="1.10.275.10:FF:000001">
    <property type="entry name" value="Fumarate hydratase, mitochondrial"/>
    <property type="match status" value="1"/>
</dbReference>
<dbReference type="Proteomes" id="UP000245629">
    <property type="component" value="Chromosome 2"/>
</dbReference>
<dbReference type="RefSeq" id="WP_109329845.1">
    <property type="nucleotide sequence ID" value="NZ_CP029353.1"/>
</dbReference>
<dbReference type="NCBIfam" id="TIGR00979">
    <property type="entry name" value="fumC_II"/>
    <property type="match status" value="1"/>
</dbReference>
<dbReference type="HAMAP" id="MF_00743">
    <property type="entry name" value="FumaraseC"/>
    <property type="match status" value="1"/>
</dbReference>
<dbReference type="PANTHER" id="PTHR11444:SF1">
    <property type="entry name" value="FUMARATE HYDRATASE, MITOCHONDRIAL"/>
    <property type="match status" value="1"/>
</dbReference>
<dbReference type="EC" id="4.2.1.2" evidence="4"/>
<keyword evidence="2 4" id="KW-0816">Tricarboxylic acid cycle</keyword>
<dbReference type="FunFam" id="1.20.200.10:FF:000001">
    <property type="entry name" value="Fumarate hydratase, mitochondrial"/>
    <property type="match status" value="1"/>
</dbReference>
<feature type="domain" description="Fumarate lyase N-terminal" evidence="5">
    <location>
        <begin position="12"/>
        <end position="342"/>
    </location>
</feature>